<organism evidence="2 3">
    <name type="scientific">Eptatretus burgeri</name>
    <name type="common">Inshore hagfish</name>
    <dbReference type="NCBI Taxonomy" id="7764"/>
    <lineage>
        <taxon>Eukaryota</taxon>
        <taxon>Metazoa</taxon>
        <taxon>Chordata</taxon>
        <taxon>Craniata</taxon>
        <taxon>Vertebrata</taxon>
        <taxon>Cyclostomata</taxon>
        <taxon>Myxini</taxon>
        <taxon>Myxiniformes</taxon>
        <taxon>Myxinidae</taxon>
        <taxon>Eptatretinae</taxon>
        <taxon>Eptatretus</taxon>
    </lineage>
</organism>
<proteinExistence type="predicted"/>
<evidence type="ECO:0000313" key="3">
    <source>
        <dbReference type="Proteomes" id="UP000694388"/>
    </source>
</evidence>
<feature type="region of interest" description="Disordered" evidence="1">
    <location>
        <begin position="56"/>
        <end position="85"/>
    </location>
</feature>
<protein>
    <submittedName>
        <fullName evidence="2">Uncharacterized protein</fullName>
    </submittedName>
</protein>
<accession>A0A8C4NBA7</accession>
<reference evidence="2" key="2">
    <citation type="submission" date="2025-09" db="UniProtKB">
        <authorList>
            <consortium name="Ensembl"/>
        </authorList>
    </citation>
    <scope>IDENTIFICATION</scope>
</reference>
<sequence>MKPPVIPLASHFISTSRDDCLSVHSLELPTAENAGTSRDDSDDGLSVASAPVRAASGLRRNNFPRDDSSSVRSLELPPPGGINVRDDWDEAGSLTSSGLRAASSVADLQHVLSDSSLDLPPVGQQQAFDLEEFGDGSRVSGLVGFDWTESESPTHHNIILKMDGKKGEPARFFLGQLENTTETVMESRESASKAIGTREDVRVVPLVDDRGNKWSDDQGAPGLTENLETDLLEECESGTESRPVRFDFPLMGQLKVRSSEEMIISELETFDLSVQGNAHVIVETTLNC</sequence>
<dbReference type="Ensembl" id="ENSEBUT00000004401.1">
    <property type="protein sequence ID" value="ENSEBUP00000003992.1"/>
    <property type="gene ID" value="ENSEBUG00000002793.1"/>
</dbReference>
<dbReference type="Proteomes" id="UP000694388">
    <property type="component" value="Unplaced"/>
</dbReference>
<keyword evidence="3" id="KW-1185">Reference proteome</keyword>
<evidence type="ECO:0000313" key="2">
    <source>
        <dbReference type="Ensembl" id="ENSEBUP00000003992.1"/>
    </source>
</evidence>
<dbReference type="GeneTree" id="ENSGT00390000010789"/>
<evidence type="ECO:0000256" key="1">
    <source>
        <dbReference type="SAM" id="MobiDB-lite"/>
    </source>
</evidence>
<dbReference type="AlphaFoldDB" id="A0A8C4NBA7"/>
<reference evidence="2" key="1">
    <citation type="submission" date="2025-08" db="UniProtKB">
        <authorList>
            <consortium name="Ensembl"/>
        </authorList>
    </citation>
    <scope>IDENTIFICATION</scope>
</reference>
<name>A0A8C4NBA7_EPTBU</name>